<evidence type="ECO:0000256" key="4">
    <source>
        <dbReference type="ARBA" id="ARBA00022692"/>
    </source>
</evidence>
<keyword evidence="3 7" id="KW-0997">Cell inner membrane</keyword>
<dbReference type="PANTHER" id="PTHR33362:SF2">
    <property type="entry name" value="TRAP TRANSPORTER LARGE PERMEASE PROTEIN"/>
    <property type="match status" value="1"/>
</dbReference>
<evidence type="ECO:0000313" key="9">
    <source>
        <dbReference type="EMBL" id="SPT69480.1"/>
    </source>
</evidence>
<feature type="transmembrane region" description="Helical" evidence="7">
    <location>
        <begin position="244"/>
        <end position="261"/>
    </location>
</feature>
<name>A0A2X0VP16_9GAMM</name>
<keyword evidence="6 7" id="KW-0472">Membrane</keyword>
<comment type="function">
    <text evidence="7">Part of the tripartite ATP-independent periplasmic (TRAP) transport system.</text>
</comment>
<sequence>MPVEIIYSLLILTPILLIIGCPIGTSICIGSFLSMGFILGFDSAPLVSATRIYSGMNSFALLAIPFFVLAGVIMNTGGIAQRLINLAKVFIGFIPGSLAHTNTVANMMFGAISGSGVAAAAAIGSVMLPIEKKEGYDPRLSAAVNIASAPAGMIIPPSNIFIIYSLASGGVSVAALFIAGYIPGVLWGLACILVTAYFAYKLKYKPQTIPGFNAKLKVIVDAIPAVFLIVIIIGGIISGAFTPTEASCVAVVYSIILSSLYRSFHLKDIPAMLLSTAKTTGLIVFLIGISAILGWVLAYAKIPNMIASGLIAFADTPWVIMIGMMLIMLVVGTVMDPAPAVLIFTPIFLPVAMKLGVDPVHFGVMMVFNLSLGAITPPVGPILFTGCRVAGESIESVFTKLLPFFGALIVALILVTLVPSLSLYLPKAAGLM</sequence>
<feature type="transmembrane region" description="Helical" evidence="7">
    <location>
        <begin position="218"/>
        <end position="238"/>
    </location>
</feature>
<feature type="transmembrane region" description="Helical" evidence="7">
    <location>
        <begin position="338"/>
        <end position="357"/>
    </location>
</feature>
<keyword evidence="5 7" id="KW-1133">Transmembrane helix</keyword>
<evidence type="ECO:0000256" key="1">
    <source>
        <dbReference type="ARBA" id="ARBA00004429"/>
    </source>
</evidence>
<reference evidence="9 10" key="1">
    <citation type="submission" date="2018-06" db="EMBL/GenBank/DDBJ databases">
        <authorList>
            <consortium name="Pathogen Informatics"/>
            <person name="Doyle S."/>
        </authorList>
    </citation>
    <scope>NUCLEOTIDE SEQUENCE [LARGE SCALE GENOMIC DNA]</scope>
    <source>
        <strain evidence="9 10">NCTC13093</strain>
    </source>
</reference>
<protein>
    <recommendedName>
        <fullName evidence="7">TRAP transporter large permease protein</fullName>
    </recommendedName>
</protein>
<evidence type="ECO:0000313" key="10">
    <source>
        <dbReference type="Proteomes" id="UP000250086"/>
    </source>
</evidence>
<dbReference type="NCBIfam" id="TIGR00786">
    <property type="entry name" value="dctM"/>
    <property type="match status" value="1"/>
</dbReference>
<evidence type="ECO:0000256" key="7">
    <source>
        <dbReference type="RuleBase" id="RU369079"/>
    </source>
</evidence>
<organism evidence="9 10">
    <name type="scientific">Anaerobiospirillum thomasii</name>
    <dbReference type="NCBI Taxonomy" id="179995"/>
    <lineage>
        <taxon>Bacteria</taxon>
        <taxon>Pseudomonadati</taxon>
        <taxon>Pseudomonadota</taxon>
        <taxon>Gammaproteobacteria</taxon>
        <taxon>Aeromonadales</taxon>
        <taxon>Succinivibrionaceae</taxon>
        <taxon>Anaerobiospirillum</taxon>
    </lineage>
</organism>
<gene>
    <name evidence="9" type="primary">siaT_4</name>
    <name evidence="9" type="ORF">NCTC13093_00857</name>
</gene>
<feature type="domain" description="TRAP C4-dicarboxylate transport system permease DctM subunit" evidence="8">
    <location>
        <begin position="15"/>
        <end position="420"/>
    </location>
</feature>
<evidence type="ECO:0000256" key="2">
    <source>
        <dbReference type="ARBA" id="ARBA00022475"/>
    </source>
</evidence>
<dbReference type="PIRSF" id="PIRSF006066">
    <property type="entry name" value="HI0050"/>
    <property type="match status" value="1"/>
</dbReference>
<dbReference type="PANTHER" id="PTHR33362">
    <property type="entry name" value="SIALIC ACID TRAP TRANSPORTER PERMEASE PROTEIN SIAT-RELATED"/>
    <property type="match status" value="1"/>
</dbReference>
<dbReference type="RefSeq" id="WP_113743646.1">
    <property type="nucleotide sequence ID" value="NZ_UAPV01000001.1"/>
</dbReference>
<keyword evidence="4 7" id="KW-0812">Transmembrane</keyword>
<keyword evidence="2" id="KW-1003">Cell membrane</keyword>
<dbReference type="GO" id="GO:0022857">
    <property type="term" value="F:transmembrane transporter activity"/>
    <property type="evidence" value="ECO:0007669"/>
    <property type="project" value="UniProtKB-UniRule"/>
</dbReference>
<dbReference type="GO" id="GO:0005886">
    <property type="term" value="C:plasma membrane"/>
    <property type="evidence" value="ECO:0007669"/>
    <property type="project" value="UniProtKB-SubCell"/>
</dbReference>
<evidence type="ECO:0000256" key="3">
    <source>
        <dbReference type="ARBA" id="ARBA00022519"/>
    </source>
</evidence>
<evidence type="ECO:0000256" key="6">
    <source>
        <dbReference type="ARBA" id="ARBA00023136"/>
    </source>
</evidence>
<accession>A0A2X0VP16</accession>
<feature type="transmembrane region" description="Helical" evidence="7">
    <location>
        <begin position="306"/>
        <end position="331"/>
    </location>
</feature>
<feature type="transmembrane region" description="Helical" evidence="7">
    <location>
        <begin position="142"/>
        <end position="167"/>
    </location>
</feature>
<feature type="transmembrane region" description="Helical" evidence="7">
    <location>
        <begin position="104"/>
        <end position="130"/>
    </location>
</feature>
<dbReference type="InterPro" id="IPR010656">
    <property type="entry name" value="DctM"/>
</dbReference>
<keyword evidence="7" id="KW-0813">Transport</keyword>
<evidence type="ECO:0000256" key="5">
    <source>
        <dbReference type="ARBA" id="ARBA00022989"/>
    </source>
</evidence>
<dbReference type="Pfam" id="PF06808">
    <property type="entry name" value="DctM"/>
    <property type="match status" value="1"/>
</dbReference>
<feature type="transmembrane region" description="Helical" evidence="7">
    <location>
        <begin position="59"/>
        <end position="84"/>
    </location>
</feature>
<comment type="similarity">
    <text evidence="7">Belongs to the TRAP transporter large permease family.</text>
</comment>
<keyword evidence="10" id="KW-1185">Reference proteome</keyword>
<dbReference type="AlphaFoldDB" id="A0A2X0VP16"/>
<proteinExistence type="inferred from homology"/>
<dbReference type="EMBL" id="UAPV01000001">
    <property type="protein sequence ID" value="SPT69480.1"/>
    <property type="molecule type" value="Genomic_DNA"/>
</dbReference>
<comment type="subcellular location">
    <subcellularLocation>
        <location evidence="1 7">Cell inner membrane</location>
        <topology evidence="1 7">Multi-pass membrane protein</topology>
    </subcellularLocation>
</comment>
<dbReference type="Proteomes" id="UP000250086">
    <property type="component" value="Unassembled WGS sequence"/>
</dbReference>
<feature type="transmembrane region" description="Helical" evidence="7">
    <location>
        <begin position="401"/>
        <end position="425"/>
    </location>
</feature>
<dbReference type="InterPro" id="IPR004681">
    <property type="entry name" value="TRAP_DctM"/>
</dbReference>
<evidence type="ECO:0000259" key="8">
    <source>
        <dbReference type="Pfam" id="PF06808"/>
    </source>
</evidence>
<comment type="subunit">
    <text evidence="7">The complex comprises the extracytoplasmic solute receptor protein and the two transmembrane proteins.</text>
</comment>
<feature type="transmembrane region" description="Helical" evidence="7">
    <location>
        <begin position="6"/>
        <end position="39"/>
    </location>
</feature>
<feature type="transmembrane region" description="Helical" evidence="7">
    <location>
        <begin position="363"/>
        <end position="389"/>
    </location>
</feature>
<feature type="transmembrane region" description="Helical" evidence="7">
    <location>
        <begin position="173"/>
        <end position="198"/>
    </location>
</feature>
<feature type="transmembrane region" description="Helical" evidence="7">
    <location>
        <begin position="282"/>
        <end position="300"/>
    </location>
</feature>